<name>A0A667YYP3_9TELE</name>
<evidence type="ECO:0000256" key="3">
    <source>
        <dbReference type="ARBA" id="ARBA00022729"/>
    </source>
</evidence>
<gene>
    <name evidence="10" type="primary">LOC115376292</name>
</gene>
<feature type="domain" description="Ig-like" evidence="9">
    <location>
        <begin position="6"/>
        <end position="103"/>
    </location>
</feature>
<organism evidence="10 11">
    <name type="scientific">Myripristis murdjan</name>
    <name type="common">pinecone soldierfish</name>
    <dbReference type="NCBI Taxonomy" id="586833"/>
    <lineage>
        <taxon>Eukaryota</taxon>
        <taxon>Metazoa</taxon>
        <taxon>Chordata</taxon>
        <taxon>Craniata</taxon>
        <taxon>Vertebrata</taxon>
        <taxon>Euteleostomi</taxon>
        <taxon>Actinopterygii</taxon>
        <taxon>Neopterygii</taxon>
        <taxon>Teleostei</taxon>
        <taxon>Neoteleostei</taxon>
        <taxon>Acanthomorphata</taxon>
        <taxon>Holocentriformes</taxon>
        <taxon>Holocentridae</taxon>
        <taxon>Myripristis</taxon>
    </lineage>
</organism>
<reference evidence="10" key="3">
    <citation type="submission" date="2025-09" db="UniProtKB">
        <authorList>
            <consortium name="Ensembl"/>
        </authorList>
    </citation>
    <scope>IDENTIFICATION</scope>
</reference>
<feature type="chain" id="PRO_5025671379" description="Ig-like domain-containing protein" evidence="8">
    <location>
        <begin position="18"/>
        <end position="331"/>
    </location>
</feature>
<keyword evidence="5" id="KW-0472">Membrane</keyword>
<dbReference type="InParanoid" id="A0A667YYP3"/>
<dbReference type="InterPro" id="IPR052051">
    <property type="entry name" value="TCR_complex_component"/>
</dbReference>
<feature type="signal peptide" evidence="8">
    <location>
        <begin position="1"/>
        <end position="17"/>
    </location>
</feature>
<keyword evidence="7" id="KW-0325">Glycoprotein</keyword>
<sequence>MIVCFPTVFLLCNLCVAQFSDISQPVSFQTAELGDSVTIQCQIKSAMKSRVWYKLTTGRKLQLIATTHGSANHHYSVKFDGPENHLSISATTWEDTGTYYCGVVYPNFNEFGPGTFLMLKGISKSVQPGDSVTLSCSVHTGDCGGEDTSVFWLKSSESSGPEMIYFYGNRNDSCERTETGSPQTSCVYKLPKQNLSSDDAGTYYCVVASCGETLFGNGTKKLHHLSCSQSSCHCTGFSEQRSHRYYTLCMIMLTSVSESGWHILLYSTCGIYSVIFSLSSEKVDGSSNSQQVRQLFYFIRPFRFNLMFNGSLLQKKKKKKVSQVSQKISTT</sequence>
<keyword evidence="6" id="KW-1015">Disulfide bond</keyword>
<dbReference type="InterPro" id="IPR013783">
    <property type="entry name" value="Ig-like_fold"/>
</dbReference>
<dbReference type="GeneTree" id="ENSGT00950000182968"/>
<accession>A0A667YYP3</accession>
<keyword evidence="4" id="KW-0391">Immunity</keyword>
<dbReference type="CDD" id="cd00099">
    <property type="entry name" value="IgV"/>
    <property type="match status" value="2"/>
</dbReference>
<reference evidence="10" key="2">
    <citation type="submission" date="2025-08" db="UniProtKB">
        <authorList>
            <consortium name="Ensembl"/>
        </authorList>
    </citation>
    <scope>IDENTIFICATION</scope>
</reference>
<evidence type="ECO:0000313" key="10">
    <source>
        <dbReference type="Ensembl" id="ENSMMDP00005035785.1"/>
    </source>
</evidence>
<dbReference type="PANTHER" id="PTHR19433:SF133">
    <property type="entry name" value="IMMUNE-TYPE RECEPTOR 5 PRECURSOR-RELATED"/>
    <property type="match status" value="1"/>
</dbReference>
<keyword evidence="2" id="KW-1003">Cell membrane</keyword>
<dbReference type="Pfam" id="PF07686">
    <property type="entry name" value="V-set"/>
    <property type="match status" value="2"/>
</dbReference>
<evidence type="ECO:0000256" key="7">
    <source>
        <dbReference type="ARBA" id="ARBA00023180"/>
    </source>
</evidence>
<keyword evidence="11" id="KW-1185">Reference proteome</keyword>
<dbReference type="InterPro" id="IPR003598">
    <property type="entry name" value="Ig_sub2"/>
</dbReference>
<keyword evidence="3 8" id="KW-0732">Signal</keyword>
<evidence type="ECO:0000259" key="9">
    <source>
        <dbReference type="PROSITE" id="PS50835"/>
    </source>
</evidence>
<dbReference type="InterPro" id="IPR007110">
    <property type="entry name" value="Ig-like_dom"/>
</dbReference>
<dbReference type="SUPFAM" id="SSF48726">
    <property type="entry name" value="Immunoglobulin"/>
    <property type="match status" value="2"/>
</dbReference>
<dbReference type="GO" id="GO:0005886">
    <property type="term" value="C:plasma membrane"/>
    <property type="evidence" value="ECO:0007669"/>
    <property type="project" value="UniProtKB-SubCell"/>
</dbReference>
<evidence type="ECO:0000313" key="11">
    <source>
        <dbReference type="Proteomes" id="UP000472263"/>
    </source>
</evidence>
<dbReference type="Gene3D" id="2.60.40.10">
    <property type="entry name" value="Immunoglobulins"/>
    <property type="match status" value="2"/>
</dbReference>
<feature type="domain" description="Ig-like" evidence="9">
    <location>
        <begin position="113"/>
        <end position="223"/>
    </location>
</feature>
<dbReference type="InterPro" id="IPR036179">
    <property type="entry name" value="Ig-like_dom_sf"/>
</dbReference>
<dbReference type="PROSITE" id="PS50835">
    <property type="entry name" value="IG_LIKE"/>
    <property type="match status" value="2"/>
</dbReference>
<evidence type="ECO:0000256" key="1">
    <source>
        <dbReference type="ARBA" id="ARBA00004236"/>
    </source>
</evidence>
<dbReference type="SMART" id="SM00409">
    <property type="entry name" value="IG"/>
    <property type="match status" value="2"/>
</dbReference>
<dbReference type="InterPro" id="IPR003599">
    <property type="entry name" value="Ig_sub"/>
</dbReference>
<dbReference type="GO" id="GO:0002376">
    <property type="term" value="P:immune system process"/>
    <property type="evidence" value="ECO:0007669"/>
    <property type="project" value="UniProtKB-KW"/>
</dbReference>
<dbReference type="AlphaFoldDB" id="A0A667YYP3"/>
<reference evidence="10" key="1">
    <citation type="submission" date="2019-06" db="EMBL/GenBank/DDBJ databases">
        <authorList>
            <consortium name="Wellcome Sanger Institute Data Sharing"/>
        </authorList>
    </citation>
    <scope>NUCLEOTIDE SEQUENCE [LARGE SCALE GENOMIC DNA]</scope>
</reference>
<dbReference type="Ensembl" id="ENSMMDT00005036565.1">
    <property type="protein sequence ID" value="ENSMMDP00005035785.1"/>
    <property type="gene ID" value="ENSMMDG00005016789.1"/>
</dbReference>
<dbReference type="Proteomes" id="UP000472263">
    <property type="component" value="Chromosome 18"/>
</dbReference>
<dbReference type="InterPro" id="IPR013106">
    <property type="entry name" value="Ig_V-set"/>
</dbReference>
<evidence type="ECO:0000256" key="4">
    <source>
        <dbReference type="ARBA" id="ARBA00022859"/>
    </source>
</evidence>
<evidence type="ECO:0000256" key="2">
    <source>
        <dbReference type="ARBA" id="ARBA00022475"/>
    </source>
</evidence>
<proteinExistence type="predicted"/>
<protein>
    <recommendedName>
        <fullName evidence="9">Ig-like domain-containing protein</fullName>
    </recommendedName>
</protein>
<evidence type="ECO:0000256" key="6">
    <source>
        <dbReference type="ARBA" id="ARBA00023157"/>
    </source>
</evidence>
<dbReference type="SMART" id="SM00408">
    <property type="entry name" value="IGc2"/>
    <property type="match status" value="2"/>
</dbReference>
<evidence type="ECO:0000256" key="5">
    <source>
        <dbReference type="ARBA" id="ARBA00023136"/>
    </source>
</evidence>
<dbReference type="PANTHER" id="PTHR19433">
    <property type="entry name" value="T-CELL RECEPTOR ALPHA CHAIN V REGION-RELATED"/>
    <property type="match status" value="1"/>
</dbReference>
<dbReference type="SMART" id="SM00406">
    <property type="entry name" value="IGv"/>
    <property type="match status" value="2"/>
</dbReference>
<evidence type="ECO:0000256" key="8">
    <source>
        <dbReference type="SAM" id="SignalP"/>
    </source>
</evidence>
<comment type="subcellular location">
    <subcellularLocation>
        <location evidence="1">Cell membrane</location>
    </subcellularLocation>
</comment>
<dbReference type="GO" id="GO:0009617">
    <property type="term" value="P:response to bacterium"/>
    <property type="evidence" value="ECO:0007669"/>
    <property type="project" value="TreeGrafter"/>
</dbReference>